<gene>
    <name evidence="3" type="ORF">SAMN04488597_10974</name>
</gene>
<dbReference type="AlphaFoldDB" id="A0A1G6MTX3"/>
<dbReference type="InterPro" id="IPR007159">
    <property type="entry name" value="SpoVT-AbrB_dom"/>
</dbReference>
<dbReference type="Proteomes" id="UP000324896">
    <property type="component" value="Unassembled WGS sequence"/>
</dbReference>
<name>A0A1G6MTX3_9FIRM</name>
<feature type="domain" description="SpoVT-AbrB" evidence="2">
    <location>
        <begin position="6"/>
        <end position="47"/>
    </location>
</feature>
<accession>A0A1G6MTX3</accession>
<protein>
    <submittedName>
        <fullName evidence="3">Antitoxin VapB</fullName>
    </submittedName>
</protein>
<proteinExistence type="inferred from homology"/>
<evidence type="ECO:0000259" key="2">
    <source>
        <dbReference type="Pfam" id="PF04014"/>
    </source>
</evidence>
<dbReference type="InterPro" id="IPR047976">
    <property type="entry name" value="Anti_VapB2-like"/>
</dbReference>
<dbReference type="EMBL" id="FMYT01000009">
    <property type="protein sequence ID" value="SDC59000.1"/>
    <property type="molecule type" value="Genomic_DNA"/>
</dbReference>
<dbReference type="GO" id="GO:0003677">
    <property type="term" value="F:DNA binding"/>
    <property type="evidence" value="ECO:0007669"/>
    <property type="project" value="InterPro"/>
</dbReference>
<evidence type="ECO:0000313" key="4">
    <source>
        <dbReference type="Proteomes" id="UP000324896"/>
    </source>
</evidence>
<dbReference type="Gene3D" id="2.10.260.10">
    <property type="match status" value="1"/>
</dbReference>
<organism evidence="3 4">
    <name type="scientific">Halanaerobium congolense</name>
    <dbReference type="NCBI Taxonomy" id="54121"/>
    <lineage>
        <taxon>Bacteria</taxon>
        <taxon>Bacillati</taxon>
        <taxon>Bacillota</taxon>
        <taxon>Clostridia</taxon>
        <taxon>Halanaerobiales</taxon>
        <taxon>Halanaerobiaceae</taxon>
        <taxon>Halanaerobium</taxon>
    </lineage>
</organism>
<dbReference type="InterPro" id="IPR037914">
    <property type="entry name" value="SpoVT-AbrB_sf"/>
</dbReference>
<dbReference type="RefSeq" id="WP_133506076.1">
    <property type="nucleotide sequence ID" value="NZ_FMYT01000009.1"/>
</dbReference>
<dbReference type="NCBIfam" id="NF040493">
    <property type="entry name" value="TA_anti_VapB"/>
    <property type="match status" value="1"/>
</dbReference>
<dbReference type="Pfam" id="PF04014">
    <property type="entry name" value="MazE_antitoxin"/>
    <property type="match status" value="1"/>
</dbReference>
<reference evidence="3 4" key="1">
    <citation type="submission" date="2016-10" db="EMBL/GenBank/DDBJ databases">
        <authorList>
            <person name="Varghese N."/>
            <person name="Submissions S."/>
        </authorList>
    </citation>
    <scope>NUCLEOTIDE SEQUENCE [LARGE SCALE GENOMIC DNA]</scope>
    <source>
        <strain evidence="3 4">WG10</strain>
    </source>
</reference>
<evidence type="ECO:0000313" key="3">
    <source>
        <dbReference type="EMBL" id="SDC59000.1"/>
    </source>
</evidence>
<dbReference type="InterPro" id="IPR051734">
    <property type="entry name" value="VapB_TA_antitoxins"/>
</dbReference>
<dbReference type="PANTHER" id="PTHR37550">
    <property type="entry name" value="ANTITOXIN VAPB1"/>
    <property type="match status" value="1"/>
</dbReference>
<dbReference type="SUPFAM" id="SSF89447">
    <property type="entry name" value="AbrB/MazE/MraZ-like"/>
    <property type="match status" value="1"/>
</dbReference>
<comment type="similarity">
    <text evidence="1">Belongs to the VapB family.</text>
</comment>
<evidence type="ECO:0000256" key="1">
    <source>
        <dbReference type="ARBA" id="ARBA00007924"/>
    </source>
</evidence>
<dbReference type="PANTHER" id="PTHR37550:SF3">
    <property type="entry name" value="ANTITOXIN VAPB1"/>
    <property type="match status" value="1"/>
</dbReference>
<sequence length="76" mass="8996">MDVAKIFKNGRSQAVRLPKKYRFNDESEVFVNKIGDFVMLIPKDSKWETLTKSLDSFSDDFLKNRNQPELQNREEL</sequence>